<accession>A0ABQ5KL86</accession>
<feature type="non-terminal residue" evidence="2">
    <location>
        <position position="1"/>
    </location>
</feature>
<gene>
    <name evidence="2" type="ORF">ADUPG1_007234</name>
</gene>
<organism evidence="2 3">
    <name type="scientific">Aduncisulcus paluster</name>
    <dbReference type="NCBI Taxonomy" id="2918883"/>
    <lineage>
        <taxon>Eukaryota</taxon>
        <taxon>Metamonada</taxon>
        <taxon>Carpediemonas-like organisms</taxon>
        <taxon>Aduncisulcus</taxon>
    </lineage>
</organism>
<dbReference type="EMBL" id="BQXS01010189">
    <property type="protein sequence ID" value="GKT33270.1"/>
    <property type="molecule type" value="Genomic_DNA"/>
</dbReference>
<feature type="compositionally biased region" description="Basic and acidic residues" evidence="1">
    <location>
        <begin position="232"/>
        <end position="245"/>
    </location>
</feature>
<evidence type="ECO:0000313" key="2">
    <source>
        <dbReference type="EMBL" id="GKT33270.1"/>
    </source>
</evidence>
<proteinExistence type="predicted"/>
<name>A0ABQ5KL86_9EUKA</name>
<evidence type="ECO:0000313" key="3">
    <source>
        <dbReference type="Proteomes" id="UP001057375"/>
    </source>
</evidence>
<reference evidence="2" key="1">
    <citation type="submission" date="2022-03" db="EMBL/GenBank/DDBJ databases">
        <title>Draft genome sequence of Aduncisulcus paluster, a free-living microaerophilic Fornicata.</title>
        <authorList>
            <person name="Yuyama I."/>
            <person name="Kume K."/>
            <person name="Tamura T."/>
            <person name="Inagaki Y."/>
            <person name="Hashimoto T."/>
        </authorList>
    </citation>
    <scope>NUCLEOTIDE SEQUENCE</scope>
    <source>
        <strain evidence="2">NY0171</strain>
    </source>
</reference>
<evidence type="ECO:0000256" key="1">
    <source>
        <dbReference type="SAM" id="MobiDB-lite"/>
    </source>
</evidence>
<feature type="region of interest" description="Disordered" evidence="1">
    <location>
        <begin position="1"/>
        <end position="35"/>
    </location>
</feature>
<comment type="caution">
    <text evidence="2">The sequence shown here is derived from an EMBL/GenBank/DDBJ whole genome shotgun (WGS) entry which is preliminary data.</text>
</comment>
<feature type="compositionally biased region" description="Basic and acidic residues" evidence="1">
    <location>
        <begin position="1"/>
        <end position="12"/>
    </location>
</feature>
<sequence>LETADDTTHIDDSESTCIPKAQEGEGKEEREGKELVDTQHCDTAATSQPLSLTPMEGQSLHPDSEAVSSESYILLDLPSIVCISESVHNGIIYLSSIIPKKHTIISCSHEERKKREKRKDVCSLCERVHFSRFLQLCSRSLHIQLKSIGCFPVFLSIKNIFDEVLSASVQLAKKKLHALFGHFLFPESEGRSIFIRELIAIENAHFMGSVCVGGDALDPEDEEVYAEDNLKEMEKEAEEEEKKRDEEEEEAYRGNTSTKDIPASSSSSKCSSKATVDCSSGEGDPNDPSKRISMAVTDPLSHPALDKNNTSGSPDSRKEQEGGNPVVDSIKTSAPKDSRALSLSAKVHLIQHLLQGHSTLVKDCSSGSTNSTSGSRLSLTAVKPRSGKIAAPSSILRVWTKKGEFDIPDEVWNGIILDDVSISHNFMKALEIIFCSSICLCLITAPPAFRPALALSIRNMVQRGQIYKFNNELLRVCKCVKDCPLFDTIDPEFIEMGILLWRALEIIFCSSICLCLITAPPAFRPALALSIRNMVQRGQIYKFNNELLRVCKCVKDCPLFDTIDPEFIEMGILLWRVKRYYGVIKKQVKKEERVSVCLEKEGGSVKQEKKRGFFSWFSGK</sequence>
<keyword evidence="3" id="KW-1185">Reference proteome</keyword>
<feature type="region of interest" description="Disordered" evidence="1">
    <location>
        <begin position="232"/>
        <end position="335"/>
    </location>
</feature>
<dbReference type="Proteomes" id="UP001057375">
    <property type="component" value="Unassembled WGS sequence"/>
</dbReference>
<feature type="compositionally biased region" description="Basic and acidic residues" evidence="1">
    <location>
        <begin position="22"/>
        <end position="35"/>
    </location>
</feature>
<protein>
    <submittedName>
        <fullName evidence="2">Uncharacterized protein</fullName>
    </submittedName>
</protein>
<feature type="compositionally biased region" description="Low complexity" evidence="1">
    <location>
        <begin position="264"/>
        <end position="273"/>
    </location>
</feature>